<dbReference type="EMBL" id="BGKA01000136">
    <property type="protein sequence ID" value="GBH17986.1"/>
    <property type="molecule type" value="Genomic_DNA"/>
</dbReference>
<reference evidence="1 2" key="1">
    <citation type="submission" date="2018-04" db="EMBL/GenBank/DDBJ databases">
        <title>Draft genome sequence of Pseudomonas syringae pv. actinidiae biovar 3 strains isolated from kiwifruit in Kagawa prefecture.</title>
        <authorList>
            <person name="Tabuchi M."/>
            <person name="Saito M."/>
            <person name="Fujiwara S."/>
            <person name="Sasa N."/>
            <person name="Akimitsu K."/>
            <person name="Gomi K."/>
            <person name="Konishi-Sugita S."/>
            <person name="Hamano K."/>
            <person name="Kataoka I."/>
        </authorList>
    </citation>
    <scope>NUCLEOTIDE SEQUENCE [LARGE SCALE GENOMIC DNA]</scope>
    <source>
        <strain evidence="1 2">MAFF212211</strain>
    </source>
</reference>
<sequence>MRINVVFQTHSKSADCADESGAGFYDHISYPLDMYCFYARACYVGPRLTDFPTPRIMMTSSLPLLDRVLSGKEKGISIHTIQVLFPTDTCSPSQGDYDIGRVMRVTRLKASGRGKPRYLVESTSGVILEGDVNGLWATYERTVLFDCSPRSLAGEDEKYKDWGTTADVRTDIFLRVIDLFTLDEITTKQWWDRSHSGLGYKMPRELETLVYCLKNKCSVKSSMLAR</sequence>
<evidence type="ECO:0000313" key="1">
    <source>
        <dbReference type="EMBL" id="GBH17986.1"/>
    </source>
</evidence>
<organism evidence="1 2">
    <name type="scientific">Pseudomonas syringae pv. actinidiae</name>
    <dbReference type="NCBI Taxonomy" id="103796"/>
    <lineage>
        <taxon>Bacteria</taxon>
        <taxon>Pseudomonadati</taxon>
        <taxon>Pseudomonadota</taxon>
        <taxon>Gammaproteobacteria</taxon>
        <taxon>Pseudomonadales</taxon>
        <taxon>Pseudomonadaceae</taxon>
        <taxon>Pseudomonas</taxon>
        <taxon>Pseudomonas syringae</taxon>
    </lineage>
</organism>
<dbReference type="Proteomes" id="UP000248291">
    <property type="component" value="Unassembled WGS sequence"/>
</dbReference>
<gene>
    <name evidence="1" type="ORF">KPSA3_03963</name>
</gene>
<name>A0AAN4TLN2_PSESF</name>
<proteinExistence type="predicted"/>
<evidence type="ECO:0000313" key="2">
    <source>
        <dbReference type="Proteomes" id="UP000248291"/>
    </source>
</evidence>
<protein>
    <submittedName>
        <fullName evidence="1">Mg2+ and Co2+ transporter CorA</fullName>
    </submittedName>
</protein>
<accession>A0AAN4TLN2</accession>
<dbReference type="AlphaFoldDB" id="A0AAN4TLN2"/>
<comment type="caution">
    <text evidence="1">The sequence shown here is derived from an EMBL/GenBank/DDBJ whole genome shotgun (WGS) entry which is preliminary data.</text>
</comment>